<keyword evidence="1" id="KW-1133">Transmembrane helix</keyword>
<organism evidence="2 3">
    <name type="scientific">Maribacter dokdonensis</name>
    <dbReference type="NCBI Taxonomy" id="320912"/>
    <lineage>
        <taxon>Bacteria</taxon>
        <taxon>Pseudomonadati</taxon>
        <taxon>Bacteroidota</taxon>
        <taxon>Flavobacteriia</taxon>
        <taxon>Flavobacteriales</taxon>
        <taxon>Flavobacteriaceae</taxon>
        <taxon>Maribacter</taxon>
    </lineage>
</organism>
<evidence type="ECO:0000256" key="1">
    <source>
        <dbReference type="SAM" id="Phobius"/>
    </source>
</evidence>
<gene>
    <name evidence="2" type="ORF">SAMN05192540_0289</name>
</gene>
<accession>A0A1H4JCJ9</accession>
<name>A0A1H4JCJ9_9FLAO</name>
<protein>
    <submittedName>
        <fullName evidence="2">Gliding motility-associated C-terminal domain-containing protein</fullName>
    </submittedName>
</protein>
<evidence type="ECO:0000313" key="2">
    <source>
        <dbReference type="EMBL" id="SEB44034.1"/>
    </source>
</evidence>
<dbReference type="Pfam" id="PF13585">
    <property type="entry name" value="CHU_C"/>
    <property type="match status" value="1"/>
</dbReference>
<dbReference type="InterPro" id="IPR026341">
    <property type="entry name" value="T9SS_type_B"/>
</dbReference>
<dbReference type="AlphaFoldDB" id="A0A1H4JCJ9"/>
<dbReference type="EMBL" id="FNTB01000001">
    <property type="protein sequence ID" value="SEB44034.1"/>
    <property type="molecule type" value="Genomic_DNA"/>
</dbReference>
<keyword evidence="1" id="KW-0472">Membrane</keyword>
<sequence>MKHIDKFMRNTYTLIHTICIALCTIYSYGQDAVHNYGNIQIHDDGLVGFHMDVINNGAFNQNKGLVGFYAMDKALTISGGSNPIFYDFEIAVDNDLYVDNTVGVLNNANFITGDVVTNRTASEVNINFLNDSFYIGEGNTTKVDGYAAMSNKTDFTFPIGQFDKLRPLTISSESSNDYTKAAYYFEDPNTPSIVGTTFDTSLTENQFLSVSEYEFWHLEGSIPSKVTLTWDQDSNASLYGDFITDLKVVGWSIIDKVWVNLGNTNVEGDFNSGSITSEDFIPSDYEIITIGGNSDLLETVENISLDNYYMTPNGDGFNDFLVIEGIEGSPNNTLQIFNRYGRMVYSMKNYNNEFNGISNVNGVIAKNIGLPSGIYFYIVTLNDINLKHQGYLYLTTREDN</sequence>
<evidence type="ECO:0000313" key="3">
    <source>
        <dbReference type="Proteomes" id="UP000183038"/>
    </source>
</evidence>
<reference evidence="2 3" key="1">
    <citation type="submission" date="2016-10" db="EMBL/GenBank/DDBJ databases">
        <authorList>
            <person name="de Groot N.N."/>
        </authorList>
    </citation>
    <scope>NUCLEOTIDE SEQUENCE [LARGE SCALE GENOMIC DNA]</scope>
    <source>
        <strain evidence="2 3">MAR_2009_71</strain>
    </source>
</reference>
<dbReference type="NCBIfam" id="TIGR04131">
    <property type="entry name" value="Bac_Flav_CTERM"/>
    <property type="match status" value="1"/>
</dbReference>
<proteinExistence type="predicted"/>
<dbReference type="Proteomes" id="UP000183038">
    <property type="component" value="Unassembled WGS sequence"/>
</dbReference>
<feature type="transmembrane region" description="Helical" evidence="1">
    <location>
        <begin position="12"/>
        <end position="29"/>
    </location>
</feature>
<keyword evidence="1" id="KW-0812">Transmembrane</keyword>